<dbReference type="Proteomes" id="UP000597762">
    <property type="component" value="Unassembled WGS sequence"/>
</dbReference>
<reference evidence="2" key="1">
    <citation type="submission" date="2021-01" db="EMBL/GenBank/DDBJ databases">
        <authorList>
            <person name="Li R."/>
            <person name="Bekaert M."/>
        </authorList>
    </citation>
    <scope>NUCLEOTIDE SEQUENCE</scope>
    <source>
        <strain evidence="2">Farmed</strain>
    </source>
</reference>
<accession>A0A812C9B4</accession>
<feature type="transmembrane region" description="Helical" evidence="1">
    <location>
        <begin position="194"/>
        <end position="212"/>
    </location>
</feature>
<proteinExistence type="predicted"/>
<name>A0A812C9B4_ACAPH</name>
<feature type="transmembrane region" description="Helical" evidence="1">
    <location>
        <begin position="56"/>
        <end position="80"/>
    </location>
</feature>
<feature type="transmembrane region" description="Helical" evidence="1">
    <location>
        <begin position="20"/>
        <end position="44"/>
    </location>
</feature>
<protein>
    <submittedName>
        <fullName evidence="2">Uncharacterized protein</fullName>
    </submittedName>
</protein>
<dbReference type="EMBL" id="CAHIKZ030001313">
    <property type="protein sequence ID" value="CAE1259626.1"/>
    <property type="molecule type" value="Genomic_DNA"/>
</dbReference>
<feature type="transmembrane region" description="Helical" evidence="1">
    <location>
        <begin position="162"/>
        <end position="182"/>
    </location>
</feature>
<dbReference type="AlphaFoldDB" id="A0A812C9B4"/>
<keyword evidence="3" id="KW-1185">Reference proteome</keyword>
<comment type="caution">
    <text evidence="2">The sequence shown here is derived from an EMBL/GenBank/DDBJ whole genome shotgun (WGS) entry which is preliminary data.</text>
</comment>
<gene>
    <name evidence="2" type="ORF">SPHA_31777</name>
</gene>
<sequence>MSPTLCFSNKVLISFHYFPLIFFSFFFCICKVLHLLYCAIYLINNCTFEGISKISVLFLFFFVHLPSFLLSSVTSFRVFIIIYRVLYVIFLFAFPCLPIFLAAFSLFTPSRNFPLFSRPLKPTRFATSIFLLFVPIHSHFAPVFSIPPFIRSVFFRSIESFLFVSLFIFFPFFNIRFFFLSFFPPLSLSKYGSIDRFLNLFLFRIFFLSVSYRPSFMA</sequence>
<evidence type="ECO:0000256" key="1">
    <source>
        <dbReference type="SAM" id="Phobius"/>
    </source>
</evidence>
<evidence type="ECO:0000313" key="2">
    <source>
        <dbReference type="EMBL" id="CAE1259626.1"/>
    </source>
</evidence>
<keyword evidence="1" id="KW-1133">Transmembrane helix</keyword>
<keyword evidence="1" id="KW-0472">Membrane</keyword>
<keyword evidence="1" id="KW-0812">Transmembrane</keyword>
<evidence type="ECO:0000313" key="3">
    <source>
        <dbReference type="Proteomes" id="UP000597762"/>
    </source>
</evidence>
<feature type="transmembrane region" description="Helical" evidence="1">
    <location>
        <begin position="129"/>
        <end position="150"/>
    </location>
</feature>
<organism evidence="2 3">
    <name type="scientific">Acanthosepion pharaonis</name>
    <name type="common">Pharaoh cuttlefish</name>
    <name type="synonym">Sepia pharaonis</name>
    <dbReference type="NCBI Taxonomy" id="158019"/>
    <lineage>
        <taxon>Eukaryota</taxon>
        <taxon>Metazoa</taxon>
        <taxon>Spiralia</taxon>
        <taxon>Lophotrochozoa</taxon>
        <taxon>Mollusca</taxon>
        <taxon>Cephalopoda</taxon>
        <taxon>Coleoidea</taxon>
        <taxon>Decapodiformes</taxon>
        <taxon>Sepiida</taxon>
        <taxon>Sepiina</taxon>
        <taxon>Sepiidae</taxon>
        <taxon>Acanthosepion</taxon>
    </lineage>
</organism>
<feature type="transmembrane region" description="Helical" evidence="1">
    <location>
        <begin position="86"/>
        <end position="108"/>
    </location>
</feature>